<sequence length="129" mass="14478">MYDNFKSQHIVPGRVVNLSQLKDSHCLVSSYLKVQKLSLLFSLCGLELFEEVVRLFYANLRISPDSGKLETLVLGNPWPNDFEVSLKGAKKVVAEPNFDISDFGPLSHVSNIVYCRILLLPLSFPGRVP</sequence>
<proteinExistence type="predicted"/>
<dbReference type="EMBL" id="JBJKTR010000021">
    <property type="protein sequence ID" value="KAL3328424.1"/>
    <property type="molecule type" value="Genomic_DNA"/>
</dbReference>
<name>A0ABD2R9N1_9SOLN</name>
<accession>A0ABD2R9N1</accession>
<dbReference type="AlphaFoldDB" id="A0ABD2R9N1"/>
<dbReference type="Proteomes" id="UP001627284">
    <property type="component" value="Unassembled WGS sequence"/>
</dbReference>
<protein>
    <submittedName>
        <fullName evidence="1">Uncharacterized protein</fullName>
    </submittedName>
</protein>
<organism evidence="1 2">
    <name type="scientific">Solanum stoloniferum</name>
    <dbReference type="NCBI Taxonomy" id="62892"/>
    <lineage>
        <taxon>Eukaryota</taxon>
        <taxon>Viridiplantae</taxon>
        <taxon>Streptophyta</taxon>
        <taxon>Embryophyta</taxon>
        <taxon>Tracheophyta</taxon>
        <taxon>Spermatophyta</taxon>
        <taxon>Magnoliopsida</taxon>
        <taxon>eudicotyledons</taxon>
        <taxon>Gunneridae</taxon>
        <taxon>Pentapetalae</taxon>
        <taxon>asterids</taxon>
        <taxon>lamiids</taxon>
        <taxon>Solanales</taxon>
        <taxon>Solanaceae</taxon>
        <taxon>Solanoideae</taxon>
        <taxon>Solaneae</taxon>
        <taxon>Solanum</taxon>
    </lineage>
</organism>
<keyword evidence="2" id="KW-1185">Reference proteome</keyword>
<evidence type="ECO:0000313" key="1">
    <source>
        <dbReference type="EMBL" id="KAL3328424.1"/>
    </source>
</evidence>
<evidence type="ECO:0000313" key="2">
    <source>
        <dbReference type="Proteomes" id="UP001627284"/>
    </source>
</evidence>
<gene>
    <name evidence="1" type="ORF">AABB24_035852</name>
</gene>
<comment type="caution">
    <text evidence="1">The sequence shown here is derived from an EMBL/GenBank/DDBJ whole genome shotgun (WGS) entry which is preliminary data.</text>
</comment>
<reference evidence="1 2" key="1">
    <citation type="submission" date="2024-05" db="EMBL/GenBank/DDBJ databases">
        <title>De novo assembly of an allotetraploid wild potato.</title>
        <authorList>
            <person name="Hosaka A.J."/>
        </authorList>
    </citation>
    <scope>NUCLEOTIDE SEQUENCE [LARGE SCALE GENOMIC DNA]</scope>
    <source>
        <tissue evidence="1">Young leaves</tissue>
    </source>
</reference>